<evidence type="ECO:0000256" key="14">
    <source>
        <dbReference type="SAM" id="MobiDB-lite"/>
    </source>
</evidence>
<evidence type="ECO:0000256" key="10">
    <source>
        <dbReference type="ARBA" id="ARBA00023159"/>
    </source>
</evidence>
<comment type="function">
    <text evidence="13">Component of the EKC/KEOPS complex that is required for the formation of a threonylcarbamoyl group on adenosine at position 37 (t(6)A37) in tRNAs that read codons beginning with adenine. The complex is probably involved in the transfer of the threonylcarbamoyl moiety of threonylcarbamoyl-AMP (TC-AMP) to the N6 group of A37. GON7 likely plays a supporting role to the catalytic subunit KAE1 in the complex. The EKC/KEOPS complex also promotes both telomere uncapping and telomere elongation. The complex is required for efficient recruitment of transcriptional coactivators.</text>
</comment>
<keyword evidence="6" id="KW-0158">Chromosome</keyword>
<keyword evidence="8" id="KW-0779">Telomere</keyword>
<comment type="subcellular location">
    <subcellularLocation>
        <location evidence="2">Chromosome</location>
        <location evidence="2">Telomere</location>
    </subcellularLocation>
    <subcellularLocation>
        <location evidence="1">Nucleus</location>
    </subcellularLocation>
</comment>
<evidence type="ECO:0000256" key="8">
    <source>
        <dbReference type="ARBA" id="ARBA00022895"/>
    </source>
</evidence>
<dbReference type="AlphaFoldDB" id="A0A6A6E1Y4"/>
<keyword evidence="12" id="KW-0539">Nucleus</keyword>
<evidence type="ECO:0000313" key="16">
    <source>
        <dbReference type="Proteomes" id="UP000800200"/>
    </source>
</evidence>
<evidence type="ECO:0000256" key="6">
    <source>
        <dbReference type="ARBA" id="ARBA00022454"/>
    </source>
</evidence>
<dbReference type="GO" id="GO:0000781">
    <property type="term" value="C:chromosome, telomeric region"/>
    <property type="evidence" value="ECO:0007669"/>
    <property type="project" value="UniProtKB-SubCell"/>
</dbReference>
<organism evidence="15 16">
    <name type="scientific">Zopfia rhizophila CBS 207.26</name>
    <dbReference type="NCBI Taxonomy" id="1314779"/>
    <lineage>
        <taxon>Eukaryota</taxon>
        <taxon>Fungi</taxon>
        <taxon>Dikarya</taxon>
        <taxon>Ascomycota</taxon>
        <taxon>Pezizomycotina</taxon>
        <taxon>Dothideomycetes</taxon>
        <taxon>Dothideomycetes incertae sedis</taxon>
        <taxon>Zopfiaceae</taxon>
        <taxon>Zopfia</taxon>
    </lineage>
</organism>
<evidence type="ECO:0000256" key="1">
    <source>
        <dbReference type="ARBA" id="ARBA00004123"/>
    </source>
</evidence>
<evidence type="ECO:0000256" key="4">
    <source>
        <dbReference type="ARBA" id="ARBA00011534"/>
    </source>
</evidence>
<dbReference type="OrthoDB" id="2288868at2759"/>
<keyword evidence="10" id="KW-0010">Activator</keyword>
<accession>A0A6A6E1Y4</accession>
<name>A0A6A6E1Y4_9PEZI</name>
<dbReference type="EMBL" id="ML994634">
    <property type="protein sequence ID" value="KAF2185223.1"/>
    <property type="molecule type" value="Genomic_DNA"/>
</dbReference>
<comment type="similarity">
    <text evidence="3">Belongs to the GON7 family.</text>
</comment>
<evidence type="ECO:0000256" key="5">
    <source>
        <dbReference type="ARBA" id="ARBA00019746"/>
    </source>
</evidence>
<comment type="subunit">
    <text evidence="4">Component of the EKC/KEOPS complex composed of at least BUD32, CGI121, GON7, KAE1 and PCC1; the whole complex dimerizes.</text>
</comment>
<dbReference type="GO" id="GO:0005634">
    <property type="term" value="C:nucleus"/>
    <property type="evidence" value="ECO:0007669"/>
    <property type="project" value="UniProtKB-SubCell"/>
</dbReference>
<feature type="region of interest" description="Disordered" evidence="14">
    <location>
        <begin position="1"/>
        <end position="36"/>
    </location>
</feature>
<feature type="compositionally biased region" description="Basic and acidic residues" evidence="14">
    <location>
        <begin position="59"/>
        <end position="68"/>
    </location>
</feature>
<keyword evidence="7" id="KW-0819">tRNA processing</keyword>
<keyword evidence="9" id="KW-0805">Transcription regulation</keyword>
<proteinExistence type="inferred from homology"/>
<gene>
    <name evidence="15" type="ORF">K469DRAFT_503087</name>
</gene>
<protein>
    <recommendedName>
        <fullName evidence="5">EKC/KEOPS complex subunit GON7</fullName>
    </recommendedName>
</protein>
<reference evidence="15" key="1">
    <citation type="journal article" date="2020" name="Stud. Mycol.">
        <title>101 Dothideomycetes genomes: a test case for predicting lifestyles and emergence of pathogens.</title>
        <authorList>
            <person name="Haridas S."/>
            <person name="Albert R."/>
            <person name="Binder M."/>
            <person name="Bloem J."/>
            <person name="Labutti K."/>
            <person name="Salamov A."/>
            <person name="Andreopoulos B."/>
            <person name="Baker S."/>
            <person name="Barry K."/>
            <person name="Bills G."/>
            <person name="Bluhm B."/>
            <person name="Cannon C."/>
            <person name="Castanera R."/>
            <person name="Culley D."/>
            <person name="Daum C."/>
            <person name="Ezra D."/>
            <person name="Gonzalez J."/>
            <person name="Henrissat B."/>
            <person name="Kuo A."/>
            <person name="Liang C."/>
            <person name="Lipzen A."/>
            <person name="Lutzoni F."/>
            <person name="Magnuson J."/>
            <person name="Mondo S."/>
            <person name="Nolan M."/>
            <person name="Ohm R."/>
            <person name="Pangilinan J."/>
            <person name="Park H.-J."/>
            <person name="Ramirez L."/>
            <person name="Alfaro M."/>
            <person name="Sun H."/>
            <person name="Tritt A."/>
            <person name="Yoshinaga Y."/>
            <person name="Zwiers L.-H."/>
            <person name="Turgeon B."/>
            <person name="Goodwin S."/>
            <person name="Spatafora J."/>
            <person name="Crous P."/>
            <person name="Grigoriev I."/>
        </authorList>
    </citation>
    <scope>NUCLEOTIDE SEQUENCE</scope>
    <source>
        <strain evidence="15">CBS 207.26</strain>
    </source>
</reference>
<sequence length="90" mass="9732">MPSSISATYSSPASTSPNTFNHHLPAIPSNPSTDERTDYLGKLQSAVKQLQGDINEFLTKKKMEEDKAAGGAKSVDDAKEEENYGEEAVE</sequence>
<dbReference type="Pfam" id="PF08738">
    <property type="entry name" value="Gon7"/>
    <property type="match status" value="1"/>
</dbReference>
<feature type="compositionally biased region" description="Low complexity" evidence="14">
    <location>
        <begin position="1"/>
        <end position="17"/>
    </location>
</feature>
<evidence type="ECO:0000256" key="11">
    <source>
        <dbReference type="ARBA" id="ARBA00023163"/>
    </source>
</evidence>
<feature type="compositionally biased region" description="Acidic residues" evidence="14">
    <location>
        <begin position="78"/>
        <end position="90"/>
    </location>
</feature>
<dbReference type="GO" id="GO:0008033">
    <property type="term" value="P:tRNA processing"/>
    <property type="evidence" value="ECO:0007669"/>
    <property type="project" value="UniProtKB-KW"/>
</dbReference>
<evidence type="ECO:0000256" key="7">
    <source>
        <dbReference type="ARBA" id="ARBA00022694"/>
    </source>
</evidence>
<evidence type="ECO:0000313" key="15">
    <source>
        <dbReference type="EMBL" id="KAF2185223.1"/>
    </source>
</evidence>
<feature type="non-terminal residue" evidence="15">
    <location>
        <position position="90"/>
    </location>
</feature>
<keyword evidence="11" id="KW-0804">Transcription</keyword>
<feature type="region of interest" description="Disordered" evidence="14">
    <location>
        <begin position="59"/>
        <end position="90"/>
    </location>
</feature>
<dbReference type="Proteomes" id="UP000800200">
    <property type="component" value="Unassembled WGS sequence"/>
</dbReference>
<evidence type="ECO:0000256" key="9">
    <source>
        <dbReference type="ARBA" id="ARBA00023015"/>
    </source>
</evidence>
<evidence type="ECO:0000256" key="12">
    <source>
        <dbReference type="ARBA" id="ARBA00023242"/>
    </source>
</evidence>
<evidence type="ECO:0000256" key="2">
    <source>
        <dbReference type="ARBA" id="ARBA00004574"/>
    </source>
</evidence>
<evidence type="ECO:0000256" key="13">
    <source>
        <dbReference type="ARBA" id="ARBA00025393"/>
    </source>
</evidence>
<keyword evidence="16" id="KW-1185">Reference proteome</keyword>
<dbReference type="InterPro" id="IPR014849">
    <property type="entry name" value="EKC/KEOPS_Gon7"/>
</dbReference>
<evidence type="ECO:0000256" key="3">
    <source>
        <dbReference type="ARBA" id="ARBA00008529"/>
    </source>
</evidence>